<organism evidence="4 5">
    <name type="scientific">Bacillus carboniphilus</name>
    <dbReference type="NCBI Taxonomy" id="86663"/>
    <lineage>
        <taxon>Bacteria</taxon>
        <taxon>Bacillati</taxon>
        <taxon>Bacillota</taxon>
        <taxon>Bacilli</taxon>
        <taxon>Bacillales</taxon>
        <taxon>Bacillaceae</taxon>
        <taxon>Bacillus</taxon>
    </lineage>
</organism>
<keyword evidence="4" id="KW-0946">Virion</keyword>
<reference evidence="4 5" key="1">
    <citation type="journal article" date="2019" name="Int. J. Syst. Evol. Microbiol.">
        <title>The Global Catalogue of Microorganisms (GCM) 10K type strain sequencing project: providing services to taxonomists for standard genome sequencing and annotation.</title>
        <authorList>
            <consortium name="The Broad Institute Genomics Platform"/>
            <consortium name="The Broad Institute Genome Sequencing Center for Infectious Disease"/>
            <person name="Wu L."/>
            <person name="Ma J."/>
        </authorList>
    </citation>
    <scope>NUCLEOTIDE SEQUENCE [LARGE SCALE GENOMIC DNA]</scope>
    <source>
        <strain evidence="4 5">JCM 9731</strain>
    </source>
</reference>
<dbReference type="PANTHER" id="PTHR12526">
    <property type="entry name" value="GLYCOSYLTRANSFERASE"/>
    <property type="match status" value="1"/>
</dbReference>
<evidence type="ECO:0000256" key="1">
    <source>
        <dbReference type="ARBA" id="ARBA00009481"/>
    </source>
</evidence>
<evidence type="ECO:0000313" key="4">
    <source>
        <dbReference type="EMBL" id="GAA0340688.1"/>
    </source>
</evidence>
<evidence type="ECO:0000259" key="2">
    <source>
        <dbReference type="Pfam" id="PF00534"/>
    </source>
</evidence>
<keyword evidence="5" id="KW-1185">Reference proteome</keyword>
<evidence type="ECO:0000313" key="5">
    <source>
        <dbReference type="Proteomes" id="UP001500782"/>
    </source>
</evidence>
<dbReference type="Pfam" id="PF13439">
    <property type="entry name" value="Glyco_transf_4"/>
    <property type="match status" value="1"/>
</dbReference>
<feature type="domain" description="Glycosyltransferase subfamily 4-like N-terminal" evidence="3">
    <location>
        <begin position="32"/>
        <end position="165"/>
    </location>
</feature>
<accession>A0ABN0WKQ6</accession>
<comment type="similarity">
    <text evidence="1">Belongs to the glycosyltransferase group 1 family. Glycosyltransferase 4 subfamily.</text>
</comment>
<feature type="domain" description="Glycosyl transferase family 1" evidence="2">
    <location>
        <begin position="180"/>
        <end position="354"/>
    </location>
</feature>
<sequence length="379" mass="42282">MKIALIATEKLPVPAIRGGAIQIYLDSVASVIASNHDVTVISITDPDLNNTENKNGVKYVRFPEGEYIQKIKEHLQTEHYDVVHLCNRPNWIQSLVKVVPNTKFVLSVHNEMFAYEKLSDAEGQACIDSVSRIVTVSDFIGKTITSRFPQAKAKTSTVYSGVDLNQYHPAWTSVGKKLRDQARKELGLENKKIALFVGRLSKVKGPHILLQALPKMVEKDPNIMMVIVGSKWFGDDNLNNYVKHLYTLGAMMKDHVTFIKFVKPKDIPALYAMSDLLVCSSQWQEPLARVHYEAMAAGLPMITSNRGGNPEVIDEGVNGYIIQDFDNPDAYVDPITALLASESRRIKLGKAGRSKVENGFSWEHVASNLTRVYQEALGK</sequence>
<dbReference type="InterPro" id="IPR028098">
    <property type="entry name" value="Glyco_trans_4-like_N"/>
</dbReference>
<dbReference type="PANTHER" id="PTHR12526:SF638">
    <property type="entry name" value="SPORE COAT PROTEIN SA"/>
    <property type="match status" value="1"/>
</dbReference>
<comment type="caution">
    <text evidence="4">The sequence shown here is derived from an EMBL/GenBank/DDBJ whole genome shotgun (WGS) entry which is preliminary data.</text>
</comment>
<name>A0ABN0WKQ6_9BACI</name>
<dbReference type="Proteomes" id="UP001500782">
    <property type="component" value="Unassembled WGS sequence"/>
</dbReference>
<dbReference type="RefSeq" id="WP_343801583.1">
    <property type="nucleotide sequence ID" value="NZ_BAAADJ010000058.1"/>
</dbReference>
<dbReference type="CDD" id="cd03801">
    <property type="entry name" value="GT4_PimA-like"/>
    <property type="match status" value="1"/>
</dbReference>
<dbReference type="Gene3D" id="3.40.50.2000">
    <property type="entry name" value="Glycogen Phosphorylase B"/>
    <property type="match status" value="2"/>
</dbReference>
<dbReference type="EMBL" id="BAAADJ010000058">
    <property type="protein sequence ID" value="GAA0340688.1"/>
    <property type="molecule type" value="Genomic_DNA"/>
</dbReference>
<proteinExistence type="inferred from homology"/>
<dbReference type="InterPro" id="IPR001296">
    <property type="entry name" value="Glyco_trans_1"/>
</dbReference>
<gene>
    <name evidence="4" type="primary">cotSA</name>
    <name evidence="4" type="ORF">GCM10008967_33770</name>
</gene>
<evidence type="ECO:0000259" key="3">
    <source>
        <dbReference type="Pfam" id="PF13439"/>
    </source>
</evidence>
<keyword evidence="4" id="KW-0167">Capsid protein</keyword>
<protein>
    <submittedName>
        <fullName evidence="4">Spore coat protein CotSA</fullName>
    </submittedName>
</protein>
<dbReference type="SUPFAM" id="SSF53756">
    <property type="entry name" value="UDP-Glycosyltransferase/glycogen phosphorylase"/>
    <property type="match status" value="1"/>
</dbReference>
<dbReference type="Pfam" id="PF00534">
    <property type="entry name" value="Glycos_transf_1"/>
    <property type="match status" value="1"/>
</dbReference>